<sequence>METQQQQQMQVQEGRGASANAQQLVFMIGKSFNCLIPMLVGVLQVNSQSKDVSPFETHPENMWIFVVSTFIYFSAAQRSMPLAPAVVAGSLSSVSIVSVLLPRRLGPLIFIPWTFVPIIVAYQVHAVSIRNACHKLHQIIMDIISKLSGTRNSIEQQELPV</sequence>
<feature type="transmembrane region" description="Helical" evidence="1">
    <location>
        <begin position="107"/>
        <end position="127"/>
    </location>
</feature>
<gene>
    <name evidence="2" type="ORF">JRO89_XS01G0030200</name>
</gene>
<dbReference type="InterPro" id="IPR053258">
    <property type="entry name" value="Ca-permeable_cation_channel"/>
</dbReference>
<comment type="caution">
    <text evidence="2">The sequence shown here is derived from an EMBL/GenBank/DDBJ whole genome shotgun (WGS) entry which is preliminary data.</text>
</comment>
<evidence type="ECO:0000313" key="3">
    <source>
        <dbReference type="Proteomes" id="UP000827721"/>
    </source>
</evidence>
<evidence type="ECO:0000256" key="1">
    <source>
        <dbReference type="SAM" id="Phobius"/>
    </source>
</evidence>
<proteinExistence type="predicted"/>
<dbReference type="Proteomes" id="UP000827721">
    <property type="component" value="Unassembled WGS sequence"/>
</dbReference>
<keyword evidence="1" id="KW-0472">Membrane</keyword>
<keyword evidence="3" id="KW-1185">Reference proteome</keyword>
<name>A0ABQ8IJG4_9ROSI</name>
<organism evidence="2 3">
    <name type="scientific">Xanthoceras sorbifolium</name>
    <dbReference type="NCBI Taxonomy" id="99658"/>
    <lineage>
        <taxon>Eukaryota</taxon>
        <taxon>Viridiplantae</taxon>
        <taxon>Streptophyta</taxon>
        <taxon>Embryophyta</taxon>
        <taxon>Tracheophyta</taxon>
        <taxon>Spermatophyta</taxon>
        <taxon>Magnoliopsida</taxon>
        <taxon>eudicotyledons</taxon>
        <taxon>Gunneridae</taxon>
        <taxon>Pentapetalae</taxon>
        <taxon>rosids</taxon>
        <taxon>malvids</taxon>
        <taxon>Sapindales</taxon>
        <taxon>Sapindaceae</taxon>
        <taxon>Xanthoceroideae</taxon>
        <taxon>Xanthoceras</taxon>
    </lineage>
</organism>
<reference evidence="2 3" key="1">
    <citation type="submission" date="2021-02" db="EMBL/GenBank/DDBJ databases">
        <title>Plant Genome Project.</title>
        <authorList>
            <person name="Zhang R.-G."/>
        </authorList>
    </citation>
    <scope>NUCLEOTIDE SEQUENCE [LARGE SCALE GENOMIC DNA]</scope>
    <source>
        <tissue evidence="2">Leaves</tissue>
    </source>
</reference>
<accession>A0ABQ8IJG4</accession>
<protein>
    <submittedName>
        <fullName evidence="2">Uncharacterized protein</fullName>
    </submittedName>
</protein>
<feature type="transmembrane region" description="Helical" evidence="1">
    <location>
        <begin position="82"/>
        <end position="101"/>
    </location>
</feature>
<evidence type="ECO:0000313" key="2">
    <source>
        <dbReference type="EMBL" id="KAH7576297.1"/>
    </source>
</evidence>
<dbReference type="PANTHER" id="PTHR34115">
    <property type="entry name" value="PROTEIN, PUTATIVE-RELATED"/>
    <property type="match status" value="1"/>
</dbReference>
<keyword evidence="1" id="KW-0812">Transmembrane</keyword>
<keyword evidence="1" id="KW-1133">Transmembrane helix</keyword>
<dbReference type="EMBL" id="JAFEMO010000001">
    <property type="protein sequence ID" value="KAH7576297.1"/>
    <property type="molecule type" value="Genomic_DNA"/>
</dbReference>
<dbReference type="PANTHER" id="PTHR34115:SF6">
    <property type="entry name" value="PROTEIN, PUTATIVE-RELATED"/>
    <property type="match status" value="1"/>
</dbReference>